<protein>
    <submittedName>
        <fullName evidence="5">DnaJ domain-containing protein</fullName>
    </submittedName>
</protein>
<dbReference type="EMBL" id="FNCH01000028">
    <property type="protein sequence ID" value="SDH53227.1"/>
    <property type="molecule type" value="Genomic_DNA"/>
</dbReference>
<dbReference type="InterPro" id="IPR051948">
    <property type="entry name" value="Hsp70_co-chaperone_J-domain"/>
</dbReference>
<dbReference type="PROSITE" id="PS50076">
    <property type="entry name" value="DNAJ_2"/>
    <property type="match status" value="1"/>
</dbReference>
<keyword evidence="3" id="KW-0472">Membrane</keyword>
<dbReference type="GO" id="GO:0051087">
    <property type="term" value="F:protein-folding chaperone binding"/>
    <property type="evidence" value="ECO:0007669"/>
    <property type="project" value="TreeGrafter"/>
</dbReference>
<evidence type="ECO:0000259" key="4">
    <source>
        <dbReference type="PROSITE" id="PS50076"/>
    </source>
</evidence>
<keyword evidence="3" id="KW-0812">Transmembrane</keyword>
<evidence type="ECO:0000313" key="6">
    <source>
        <dbReference type="Proteomes" id="UP000199643"/>
    </source>
</evidence>
<gene>
    <name evidence="5" type="ORF">SAMN05421827_12822</name>
</gene>
<evidence type="ECO:0000256" key="3">
    <source>
        <dbReference type="SAM" id="Phobius"/>
    </source>
</evidence>
<feature type="region of interest" description="Disordered" evidence="2">
    <location>
        <begin position="57"/>
        <end position="115"/>
    </location>
</feature>
<dbReference type="AlphaFoldDB" id="A0A1G8D640"/>
<dbReference type="SUPFAM" id="SSF46565">
    <property type="entry name" value="Chaperone J-domain"/>
    <property type="match status" value="1"/>
</dbReference>
<name>A0A1G8D640_9SPHI</name>
<dbReference type="Pfam" id="PF00226">
    <property type="entry name" value="DnaJ"/>
    <property type="match status" value="1"/>
</dbReference>
<dbReference type="GO" id="GO:0051787">
    <property type="term" value="F:misfolded protein binding"/>
    <property type="evidence" value="ECO:0007669"/>
    <property type="project" value="TreeGrafter"/>
</dbReference>
<dbReference type="InterPro" id="IPR036869">
    <property type="entry name" value="J_dom_sf"/>
</dbReference>
<sequence>MKDYYQFLGVNKDATADEIKSAYRKLSKKFHPDVNDGDKFFEERFKEIQEAYEILSNPVRKSNYDAQQGYKSETRSREQQSKSKTEPEFNRSSPPPQQPNNVHQEAPTPPKPKKSRSNVWGIVIFVLVGGFIHAVVKSLNKNQNTYATPIETAYTPNTATPESISPIKPVKKVKTGKAASISALLRGTWVGTAYQYDISETWDVKLISKKGRYTIKYPSLGCGGKWILIESSADRMVFQEQISYGAETCNNGGTIVITIDDSEELKLSYYYPDLNTLNASGNLRKL</sequence>
<dbReference type="PANTHER" id="PTHR44360">
    <property type="entry name" value="DNAJ HOMOLOG SUBFAMILY B MEMBER 9"/>
    <property type="match status" value="1"/>
</dbReference>
<dbReference type="SMART" id="SM00271">
    <property type="entry name" value="DnaJ"/>
    <property type="match status" value="1"/>
</dbReference>
<feature type="transmembrane region" description="Helical" evidence="3">
    <location>
        <begin position="119"/>
        <end position="136"/>
    </location>
</feature>
<keyword evidence="6" id="KW-1185">Reference proteome</keyword>
<evidence type="ECO:0000256" key="1">
    <source>
        <dbReference type="ARBA" id="ARBA00023186"/>
    </source>
</evidence>
<accession>A0A1G8D640</accession>
<keyword evidence="1" id="KW-0143">Chaperone</keyword>
<keyword evidence="3" id="KW-1133">Transmembrane helix</keyword>
<feature type="compositionally biased region" description="Basic and acidic residues" evidence="2">
    <location>
        <begin position="72"/>
        <end position="89"/>
    </location>
</feature>
<dbReference type="CDD" id="cd06257">
    <property type="entry name" value="DnaJ"/>
    <property type="match status" value="1"/>
</dbReference>
<dbReference type="Proteomes" id="UP000199643">
    <property type="component" value="Unassembled WGS sequence"/>
</dbReference>
<dbReference type="Gene3D" id="1.10.287.110">
    <property type="entry name" value="DnaJ domain"/>
    <property type="match status" value="1"/>
</dbReference>
<dbReference type="RefSeq" id="WP_244155730.1">
    <property type="nucleotide sequence ID" value="NZ_FNCH01000028.1"/>
</dbReference>
<dbReference type="InterPro" id="IPR018253">
    <property type="entry name" value="DnaJ_domain_CS"/>
</dbReference>
<dbReference type="InterPro" id="IPR001623">
    <property type="entry name" value="DnaJ_domain"/>
</dbReference>
<evidence type="ECO:0000256" key="2">
    <source>
        <dbReference type="SAM" id="MobiDB-lite"/>
    </source>
</evidence>
<dbReference type="GO" id="GO:0036503">
    <property type="term" value="P:ERAD pathway"/>
    <property type="evidence" value="ECO:0007669"/>
    <property type="project" value="TreeGrafter"/>
</dbReference>
<dbReference type="PANTHER" id="PTHR44360:SF1">
    <property type="entry name" value="DNAJ HOMOLOG SUBFAMILY B MEMBER 9"/>
    <property type="match status" value="1"/>
</dbReference>
<dbReference type="PRINTS" id="PR00625">
    <property type="entry name" value="JDOMAIN"/>
</dbReference>
<proteinExistence type="predicted"/>
<reference evidence="6" key="1">
    <citation type="submission" date="2016-10" db="EMBL/GenBank/DDBJ databases">
        <authorList>
            <person name="Varghese N."/>
            <person name="Submissions S."/>
        </authorList>
    </citation>
    <scope>NUCLEOTIDE SEQUENCE [LARGE SCALE GENOMIC DNA]</scope>
    <source>
        <strain evidence="6">DSM 17933</strain>
    </source>
</reference>
<evidence type="ECO:0000313" key="5">
    <source>
        <dbReference type="EMBL" id="SDH53227.1"/>
    </source>
</evidence>
<organism evidence="5 6">
    <name type="scientific">Pedobacter terrae</name>
    <dbReference type="NCBI Taxonomy" id="405671"/>
    <lineage>
        <taxon>Bacteria</taxon>
        <taxon>Pseudomonadati</taxon>
        <taxon>Bacteroidota</taxon>
        <taxon>Sphingobacteriia</taxon>
        <taxon>Sphingobacteriales</taxon>
        <taxon>Sphingobacteriaceae</taxon>
        <taxon>Pedobacter</taxon>
    </lineage>
</organism>
<dbReference type="PROSITE" id="PS00636">
    <property type="entry name" value="DNAJ_1"/>
    <property type="match status" value="1"/>
</dbReference>
<feature type="domain" description="J" evidence="4">
    <location>
        <begin position="3"/>
        <end position="68"/>
    </location>
</feature>
<dbReference type="STRING" id="405671.SAMN05421827_12822"/>